<sequence length="72" mass="8585">MKKSELLILRHLYNETKRAIPKNWIFIFFSKKTINSMLERGLIKKCPYGHIRITLQGIEAYLKETKYDNSNP</sequence>
<protein>
    <submittedName>
        <fullName evidence="1">Putative metal-dependent transcriptional regulator</fullName>
    </submittedName>
</protein>
<accession>A0A8S5VF37</accession>
<name>A0A8S5VF37_9CAUD</name>
<dbReference type="EMBL" id="BK016254">
    <property type="protein sequence ID" value="DAG05288.1"/>
    <property type="molecule type" value="Genomic_DNA"/>
</dbReference>
<proteinExistence type="predicted"/>
<evidence type="ECO:0000313" key="1">
    <source>
        <dbReference type="EMBL" id="DAG05288.1"/>
    </source>
</evidence>
<reference evidence="1" key="1">
    <citation type="journal article" date="2021" name="Proc. Natl. Acad. Sci. U.S.A.">
        <title>A Catalog of Tens of Thousands of Viruses from Human Metagenomes Reveals Hidden Associations with Chronic Diseases.</title>
        <authorList>
            <person name="Tisza M.J."/>
            <person name="Buck C.B."/>
        </authorList>
    </citation>
    <scope>NUCLEOTIDE SEQUENCE</scope>
    <source>
        <strain evidence="1">Ctbxa26</strain>
    </source>
</reference>
<organism evidence="1">
    <name type="scientific">Siphoviridae sp. ctbxa26</name>
    <dbReference type="NCBI Taxonomy" id="2825568"/>
    <lineage>
        <taxon>Viruses</taxon>
        <taxon>Duplodnaviria</taxon>
        <taxon>Heunggongvirae</taxon>
        <taxon>Uroviricota</taxon>
        <taxon>Caudoviricetes</taxon>
    </lineage>
</organism>